<feature type="transmembrane region" description="Helical" evidence="9">
    <location>
        <begin position="955"/>
        <end position="975"/>
    </location>
</feature>
<dbReference type="Gene3D" id="1.20.1640.10">
    <property type="entry name" value="Multidrug efflux transporter AcrB transmembrane domain"/>
    <property type="match status" value="2"/>
</dbReference>
<dbReference type="Gene3D" id="1.20.1600.10">
    <property type="entry name" value="Outer membrane efflux proteins (OEP)"/>
    <property type="match status" value="1"/>
</dbReference>
<dbReference type="Pfam" id="PF00873">
    <property type="entry name" value="ACR_tran"/>
    <property type="match status" value="1"/>
</dbReference>
<evidence type="ECO:0008006" key="12">
    <source>
        <dbReference type="Google" id="ProtNLM"/>
    </source>
</evidence>
<dbReference type="SUPFAM" id="SSF82714">
    <property type="entry name" value="Multidrug efflux transporter AcrB TolC docking domain, DN and DC subdomains"/>
    <property type="match status" value="2"/>
</dbReference>
<dbReference type="Gene3D" id="3.30.70.1320">
    <property type="entry name" value="Multidrug efflux transporter AcrB pore domain like"/>
    <property type="match status" value="1"/>
</dbReference>
<dbReference type="PANTHER" id="PTHR32063">
    <property type="match status" value="1"/>
</dbReference>
<evidence type="ECO:0000313" key="10">
    <source>
        <dbReference type="EMBL" id="OJX59702.1"/>
    </source>
</evidence>
<evidence type="ECO:0000256" key="8">
    <source>
        <dbReference type="ARBA" id="ARBA00023136"/>
    </source>
</evidence>
<feature type="transmembrane region" description="Helical" evidence="9">
    <location>
        <begin position="525"/>
        <end position="545"/>
    </location>
</feature>
<reference evidence="10 11" key="1">
    <citation type="submission" date="2016-09" db="EMBL/GenBank/DDBJ databases">
        <title>Genome-resolved meta-omics ties microbial dynamics to process performance in biotechnology for thiocyanate degradation.</title>
        <authorList>
            <person name="Kantor R.S."/>
            <person name="Huddy R.J."/>
            <person name="Iyer R."/>
            <person name="Thomas B.C."/>
            <person name="Brown C.T."/>
            <person name="Anantharaman K."/>
            <person name="Tringe S."/>
            <person name="Hettich R.L."/>
            <person name="Harrison S.T."/>
            <person name="Banfield J.F."/>
        </authorList>
    </citation>
    <scope>NUCLEOTIDE SEQUENCE [LARGE SCALE GENOMIC DNA]</scope>
    <source>
        <strain evidence="10">59-99</strain>
    </source>
</reference>
<evidence type="ECO:0000256" key="1">
    <source>
        <dbReference type="ARBA" id="ARBA00004429"/>
    </source>
</evidence>
<feature type="transmembrane region" description="Helical" evidence="9">
    <location>
        <begin position="359"/>
        <end position="379"/>
    </location>
</feature>
<evidence type="ECO:0000256" key="3">
    <source>
        <dbReference type="ARBA" id="ARBA00022448"/>
    </source>
</evidence>
<dbReference type="InterPro" id="IPR003423">
    <property type="entry name" value="OMP_efflux"/>
</dbReference>
<dbReference type="SUPFAM" id="SSF56954">
    <property type="entry name" value="Outer membrane efflux proteins (OEP)"/>
    <property type="match status" value="1"/>
</dbReference>
<dbReference type="InterPro" id="IPR027463">
    <property type="entry name" value="AcrB_DN_DC_subdom"/>
</dbReference>
<dbReference type="Gene3D" id="3.30.70.1430">
    <property type="entry name" value="Multidrug efflux transporter AcrB pore domain"/>
    <property type="match status" value="2"/>
</dbReference>
<evidence type="ECO:0000256" key="6">
    <source>
        <dbReference type="ARBA" id="ARBA00022692"/>
    </source>
</evidence>
<gene>
    <name evidence="10" type="ORF">BGO89_05655</name>
</gene>
<dbReference type="SUPFAM" id="SSF82866">
    <property type="entry name" value="Multidrug efflux transporter AcrB transmembrane domain"/>
    <property type="match status" value="2"/>
</dbReference>
<comment type="subcellular location">
    <subcellularLocation>
        <location evidence="1">Cell inner membrane</location>
        <topology evidence="1">Multi-pass membrane protein</topology>
    </subcellularLocation>
</comment>
<keyword evidence="7 9" id="KW-1133">Transmembrane helix</keyword>
<comment type="caution">
    <text evidence="10">The sequence shown here is derived from an EMBL/GenBank/DDBJ whole genome shotgun (WGS) entry which is preliminary data.</text>
</comment>
<evidence type="ECO:0000256" key="4">
    <source>
        <dbReference type="ARBA" id="ARBA00022475"/>
    </source>
</evidence>
<keyword evidence="8 9" id="KW-0472">Membrane</keyword>
<dbReference type="EMBL" id="MKVH01000009">
    <property type="protein sequence ID" value="OJX59702.1"/>
    <property type="molecule type" value="Genomic_DNA"/>
</dbReference>
<dbReference type="SUPFAM" id="SSF82693">
    <property type="entry name" value="Multidrug efflux transporter AcrB pore domain, PN1, PN2, PC1 and PC2 subdomains"/>
    <property type="match status" value="3"/>
</dbReference>
<dbReference type="Gene3D" id="3.30.70.1440">
    <property type="entry name" value="Multidrug efflux transporter AcrB pore domain"/>
    <property type="match status" value="1"/>
</dbReference>
<dbReference type="Gene3D" id="3.30.2090.10">
    <property type="entry name" value="Multidrug efflux transporter AcrB TolC docking domain, DN and DC subdomains"/>
    <property type="match status" value="2"/>
</dbReference>
<dbReference type="InterPro" id="IPR001036">
    <property type="entry name" value="Acrflvin-R"/>
</dbReference>
<dbReference type="PANTHER" id="PTHR32063:SF28">
    <property type="entry name" value="BLR2861 PROTEIN"/>
    <property type="match status" value="1"/>
</dbReference>
<dbReference type="PRINTS" id="PR00702">
    <property type="entry name" value="ACRIFLAVINRP"/>
</dbReference>
<evidence type="ECO:0000256" key="2">
    <source>
        <dbReference type="ARBA" id="ARBA00007613"/>
    </source>
</evidence>
<evidence type="ECO:0000256" key="9">
    <source>
        <dbReference type="SAM" id="Phobius"/>
    </source>
</evidence>
<feature type="transmembrane region" description="Helical" evidence="9">
    <location>
        <begin position="430"/>
        <end position="450"/>
    </location>
</feature>
<dbReference type="Pfam" id="PF02321">
    <property type="entry name" value="OEP"/>
    <property type="match status" value="2"/>
</dbReference>
<evidence type="ECO:0000256" key="7">
    <source>
        <dbReference type="ARBA" id="ARBA00022989"/>
    </source>
</evidence>
<feature type="transmembrane region" description="Helical" evidence="9">
    <location>
        <begin position="906"/>
        <end position="927"/>
    </location>
</feature>
<evidence type="ECO:0000256" key="5">
    <source>
        <dbReference type="ARBA" id="ARBA00022519"/>
    </source>
</evidence>
<feature type="transmembrane region" description="Helical" evidence="9">
    <location>
        <begin position="462"/>
        <end position="481"/>
    </location>
</feature>
<dbReference type="Proteomes" id="UP000184233">
    <property type="component" value="Unassembled WGS sequence"/>
</dbReference>
<dbReference type="GO" id="GO:0042910">
    <property type="term" value="F:xenobiotic transmembrane transporter activity"/>
    <property type="evidence" value="ECO:0007669"/>
    <property type="project" value="TreeGrafter"/>
</dbReference>
<name>A0A1M3L330_9BACT</name>
<feature type="transmembrane region" description="Helical" evidence="9">
    <location>
        <begin position="12"/>
        <end position="32"/>
    </location>
</feature>
<dbReference type="STRING" id="1895771.BGO89_05655"/>
<accession>A0A1M3L330</accession>
<sequence>MNLSVLSIRRPVLAIVLSILIVLIGAVGYSFLGVRQFPDVDPPNITVTTTYTGANADVIESQITEPLEESINGIAGIKSITSASSDGRSNITVEFELGEDLEASANDVRDRVSRAQRNLPPDADPPIVAKADANSNAILVMTVQSTARSLTELTDIGTNLFKERLQTIPGVGNITIWGERRYAMRLIMDPDRLGSYGLTPADVRDALQRENVELPAGRLEGKNTELSLRAVGRLSKPEEFENLILRSQPGATVRLHDVARVYLGAENERTILKRDGSPMIGLAIAPLPGANQVEIADEFYRRLDVLVKSAPKDIVLDVAFDNTKFIRKAVFEVQETLLIAFGLVVLIIFIFLRSWRATIIPVVAIPVSLISGFFFLWLAGFSINVLTLLGIVLATGLVVDDAIVVMENIFVHIEEGLHPREAGEKGATEIYFAIISTTITLVVVFIPVIFLQGLTGRLFREFGLVVAMSIAVSAFVSLTLTPMMSTRMLRHEEKQSWLTRVTEPFFIGMNRFYERTLHSVIKRSWLAAVVMLACVGTIYVVGRALKSGLPPLEDRSALSLSITAPEGYTFDRMDSFMDTLTSVVDRTIPEKKLLITVTSPSFAGGGSNSGFARLILKDPEERQRSQMQIANELTATMRGISEARTIVAQEQTIATGGGRPGLSVQYVLQASELSDLRRVLPKFIDLAQKDPTFAIVDVNLKFNKPEVAIEIDRARARELGLSVLSIADVLQAGFSGQRFGYFIMGGKQYQVIGEYERSGRSTPDNIPALSIRTPEGLVVPLADLVKMTEQSSPPQLYRYNRYVSATVSAEPVPGKTIADGIAAMDNIARNTLDESFTTSLSGPSRDFAESSSSLVFAFMLALALVYLILAAQFESFVDPLTIMLTVPLALAGAVLSLWLTGESLNIFSQIGCIVLIGLVTKNGILIVEFANQRREAGLDWKDAVQEAAASRFRPILMTSLATILGALPIALSLGAASGSRVGMGVVIVGGMIFATFLTLYIIPSLYVILSRIKRHKGTHVPAKAAAVVGILLLAVVPMRSQGVTTLDEAIGNAMTSNYNVQVARQDSVLAAATGKGSVTPFMPTFNVTGSYVRGSNDVSQILASGQVIERNGAGYTNMGAAAGLTWTLFDGLKMFATSDRATVLEQGGVLQARSRMAMTIADVVTAYSSVIANQRVLNTTKDALELADQRYVIETNRFKVGSNSGVEMSQAEVDRNTVKGMVLRGETDLFTAKTTLNRLMARKPMDPLDVDTALDVPALPPLDTLQTELERQNYDVLAAERQLEAASLHVREVDARFFPQIAANLGYSYTNNKSDAGFLIENRQLGWNVGVNFSYNLFNGFTDKLDAEKARVDAERQRLMVQDIRADQLNRLAQTYRRYEQGKALMDVEQASLTAAQRNAGIAVDKLRLGLITSIEARQTLQTLLEIGARLAQVEFETRVAGIEALRLAGRLLR</sequence>
<feature type="transmembrane region" description="Helical" evidence="9">
    <location>
        <begin position="336"/>
        <end position="352"/>
    </location>
</feature>
<dbReference type="GO" id="GO:0005886">
    <property type="term" value="C:plasma membrane"/>
    <property type="evidence" value="ECO:0007669"/>
    <property type="project" value="UniProtKB-SubCell"/>
</dbReference>
<keyword evidence="6 9" id="KW-0812">Transmembrane</keyword>
<evidence type="ECO:0000313" key="11">
    <source>
        <dbReference type="Proteomes" id="UP000184233"/>
    </source>
</evidence>
<organism evidence="10 11">
    <name type="scientific">Candidatus Kapaibacterium thiocyanatum</name>
    <dbReference type="NCBI Taxonomy" id="1895771"/>
    <lineage>
        <taxon>Bacteria</taxon>
        <taxon>Pseudomonadati</taxon>
        <taxon>Candidatus Kapaibacteriota</taxon>
        <taxon>Candidatus Kapaibacteriia</taxon>
        <taxon>Candidatus Kapaibacteriales</taxon>
        <taxon>Candidatus Kapaibacteriaceae</taxon>
        <taxon>Candidatus Kapaibacterium</taxon>
    </lineage>
</organism>
<keyword evidence="5" id="KW-0997">Cell inner membrane</keyword>
<keyword evidence="4" id="KW-1003">Cell membrane</keyword>
<feature type="transmembrane region" description="Helical" evidence="9">
    <location>
        <begin position="1020"/>
        <end position="1038"/>
    </location>
</feature>
<feature type="transmembrane region" description="Helical" evidence="9">
    <location>
        <begin position="880"/>
        <end position="900"/>
    </location>
</feature>
<comment type="similarity">
    <text evidence="2">Belongs to the outer membrane factor (OMF) (TC 1.B.17) family.</text>
</comment>
<proteinExistence type="inferred from homology"/>
<dbReference type="FunFam" id="1.20.1640.10:FF:000001">
    <property type="entry name" value="Efflux pump membrane transporter"/>
    <property type="match status" value="1"/>
</dbReference>
<feature type="transmembrane region" description="Helical" evidence="9">
    <location>
        <begin position="385"/>
        <end position="410"/>
    </location>
</feature>
<feature type="transmembrane region" description="Helical" evidence="9">
    <location>
        <begin position="981"/>
        <end position="1008"/>
    </location>
</feature>
<feature type="transmembrane region" description="Helical" evidence="9">
    <location>
        <begin position="854"/>
        <end position="873"/>
    </location>
</feature>
<protein>
    <recommendedName>
        <fullName evidence="12">Acriflavin resistance protein</fullName>
    </recommendedName>
</protein>
<dbReference type="GO" id="GO:0015562">
    <property type="term" value="F:efflux transmembrane transporter activity"/>
    <property type="evidence" value="ECO:0007669"/>
    <property type="project" value="InterPro"/>
</dbReference>
<dbReference type="FunFam" id="3.30.70.1430:FF:000001">
    <property type="entry name" value="Efflux pump membrane transporter"/>
    <property type="match status" value="1"/>
</dbReference>
<keyword evidence="3" id="KW-0813">Transport</keyword>